<name>A0ABT1MIA0_9BACT</name>
<keyword evidence="1" id="KW-0732">Signal</keyword>
<dbReference type="InterPro" id="IPR011050">
    <property type="entry name" value="Pectin_lyase_fold/virulence"/>
</dbReference>
<dbReference type="EMBL" id="JANDHW010000008">
    <property type="protein sequence ID" value="MCP9612349.1"/>
    <property type="molecule type" value="Genomic_DNA"/>
</dbReference>
<evidence type="ECO:0008006" key="4">
    <source>
        <dbReference type="Google" id="ProtNLM"/>
    </source>
</evidence>
<protein>
    <recommendedName>
        <fullName evidence="4">DUF5123 domain-containing protein</fullName>
    </recommendedName>
</protein>
<evidence type="ECO:0000256" key="1">
    <source>
        <dbReference type="SAM" id="SignalP"/>
    </source>
</evidence>
<sequence>MKRMLFYPVIFICSLLIMLQGCFDDEFTTNPANRLSFSTDSVKFDTIFTEKGTATMRFTVYNRSKKALKISSITLADAENSGFYINVDGRPGPDLSDVIVWEKDSIMIFVKANVNPTHKDLPQQIKDSIVFITNGVRQDVKLEAYGWDAIVMKGKELPAGNTTLNGNKPYLIYDSLVVTPEATLTLQPGAKLFFYDKAMLLVKGRLAAEGTAQNPVQFRGYRLDKLFSNLPYDYLAGQWGGIRFFKDSYENKMNQVRMRGSSYGIAIDSSDIDRTKLILSNSVIHNSATDLVQSNFSNIKAWNCQFSNAGGALIHQIGGRSEFIHCTLANYYNFDIISSAILSFEHLIDEGTSNVSANATFKNCIITGSYSLLSPTEITDSDISFLNCLFNVKGSDDQNFRECVWEADPKFINTGKDYIFDYHIGEGSDAIGKGNPQFLNADLRYDLEGHLRPQGTNPDLGAYQYIEKIE</sequence>
<organism evidence="2 3">
    <name type="scientific">Coprobacter tertius</name>
    <dbReference type="NCBI Taxonomy" id="2944915"/>
    <lineage>
        <taxon>Bacteria</taxon>
        <taxon>Pseudomonadati</taxon>
        <taxon>Bacteroidota</taxon>
        <taxon>Bacteroidia</taxon>
        <taxon>Bacteroidales</taxon>
        <taxon>Barnesiellaceae</taxon>
        <taxon>Coprobacter</taxon>
    </lineage>
</organism>
<reference evidence="2 3" key="1">
    <citation type="submission" date="2022-07" db="EMBL/GenBank/DDBJ databases">
        <title>Fecal culturing of patients with breast cancer.</title>
        <authorList>
            <person name="Teng N.M.Y."/>
            <person name="Kiu R."/>
            <person name="Evans R."/>
            <person name="Baker D.J."/>
            <person name="Zenner C."/>
            <person name="Robinson S.D."/>
            <person name="Hall L.J."/>
        </authorList>
    </citation>
    <scope>NUCLEOTIDE SEQUENCE [LARGE SCALE GENOMIC DNA]</scope>
    <source>
        <strain evidence="2 3">LH1063</strain>
    </source>
</reference>
<accession>A0ABT1MIA0</accession>
<evidence type="ECO:0000313" key="3">
    <source>
        <dbReference type="Proteomes" id="UP001205603"/>
    </source>
</evidence>
<comment type="caution">
    <text evidence="2">The sequence shown here is derived from an EMBL/GenBank/DDBJ whole genome shotgun (WGS) entry which is preliminary data.</text>
</comment>
<feature type="chain" id="PRO_5045759578" description="DUF5123 domain-containing protein" evidence="1">
    <location>
        <begin position="24"/>
        <end position="470"/>
    </location>
</feature>
<keyword evidence="3" id="KW-1185">Reference proteome</keyword>
<dbReference type="NCBIfam" id="NF041518">
    <property type="entry name" value="choice_anch_Q"/>
    <property type="match status" value="1"/>
</dbReference>
<feature type="signal peptide" evidence="1">
    <location>
        <begin position="1"/>
        <end position="23"/>
    </location>
</feature>
<dbReference type="SUPFAM" id="SSF51126">
    <property type="entry name" value="Pectin lyase-like"/>
    <property type="match status" value="1"/>
</dbReference>
<gene>
    <name evidence="2" type="ORF">NMU02_09615</name>
</gene>
<dbReference type="InterPro" id="IPR059226">
    <property type="entry name" value="Choice_anch_Q_dom"/>
</dbReference>
<dbReference type="PROSITE" id="PS51257">
    <property type="entry name" value="PROKAR_LIPOPROTEIN"/>
    <property type="match status" value="1"/>
</dbReference>
<dbReference type="Proteomes" id="UP001205603">
    <property type="component" value="Unassembled WGS sequence"/>
</dbReference>
<evidence type="ECO:0000313" key="2">
    <source>
        <dbReference type="EMBL" id="MCP9612349.1"/>
    </source>
</evidence>
<dbReference type="RefSeq" id="WP_255027642.1">
    <property type="nucleotide sequence ID" value="NZ_JANDHW010000008.1"/>
</dbReference>
<proteinExistence type="predicted"/>